<gene>
    <name evidence="2" type="ORF">H1D41_03780</name>
</gene>
<dbReference type="GO" id="GO:0005886">
    <property type="term" value="C:plasma membrane"/>
    <property type="evidence" value="ECO:0007669"/>
    <property type="project" value="TreeGrafter"/>
</dbReference>
<dbReference type="EMBL" id="JADCKQ010000002">
    <property type="protein sequence ID" value="MBI1492752.1"/>
    <property type="molecule type" value="Genomic_DNA"/>
</dbReference>
<protein>
    <submittedName>
        <fullName evidence="2">DUF805 domain-containing protein</fullName>
    </submittedName>
</protein>
<dbReference type="InterPro" id="IPR008523">
    <property type="entry name" value="DUF805"/>
</dbReference>
<feature type="transmembrane region" description="Helical" evidence="1">
    <location>
        <begin position="29"/>
        <end position="55"/>
    </location>
</feature>
<dbReference type="PANTHER" id="PTHR34980">
    <property type="entry name" value="INNER MEMBRANE PROTEIN-RELATED-RELATED"/>
    <property type="match status" value="1"/>
</dbReference>
<evidence type="ECO:0000256" key="1">
    <source>
        <dbReference type="SAM" id="Phobius"/>
    </source>
</evidence>
<dbReference type="PANTHER" id="PTHR34980:SF2">
    <property type="entry name" value="INNER MEMBRANE PROTEIN YHAH-RELATED"/>
    <property type="match status" value="1"/>
</dbReference>
<keyword evidence="3" id="KW-1185">Reference proteome</keyword>
<feature type="transmembrane region" description="Helical" evidence="1">
    <location>
        <begin position="75"/>
        <end position="97"/>
    </location>
</feature>
<keyword evidence="1" id="KW-0812">Transmembrane</keyword>
<reference evidence="2" key="1">
    <citation type="submission" date="2020-10" db="EMBL/GenBank/DDBJ databases">
        <title>Paenihalocynthiibacter styelae gen. nov., sp. nov., isolated from stalked sea squirt Styela clava.</title>
        <authorList>
            <person name="Kim Y.-O."/>
            <person name="Yoon J.-H."/>
        </authorList>
    </citation>
    <scope>NUCLEOTIDE SEQUENCE</scope>
    <source>
        <strain evidence="2">MYP1-1</strain>
    </source>
</reference>
<proteinExistence type="predicted"/>
<dbReference type="Proteomes" id="UP000640583">
    <property type="component" value="Unassembled WGS sequence"/>
</dbReference>
<comment type="caution">
    <text evidence="2">The sequence shown here is derived from an EMBL/GenBank/DDBJ whole genome shotgun (WGS) entry which is preliminary data.</text>
</comment>
<evidence type="ECO:0000313" key="2">
    <source>
        <dbReference type="EMBL" id="MBI1492752.1"/>
    </source>
</evidence>
<dbReference type="Pfam" id="PF05656">
    <property type="entry name" value="DUF805"/>
    <property type="match status" value="1"/>
</dbReference>
<keyword evidence="1" id="KW-0472">Membrane</keyword>
<accession>A0A8J7LPF5</accession>
<feature type="transmembrane region" description="Helical" evidence="1">
    <location>
        <begin position="109"/>
        <end position="131"/>
    </location>
</feature>
<organism evidence="2 3">
    <name type="scientific">Halocynthiibacter styelae</name>
    <dbReference type="NCBI Taxonomy" id="2761955"/>
    <lineage>
        <taxon>Bacteria</taxon>
        <taxon>Pseudomonadati</taxon>
        <taxon>Pseudomonadota</taxon>
        <taxon>Alphaproteobacteria</taxon>
        <taxon>Rhodobacterales</taxon>
        <taxon>Paracoccaceae</taxon>
        <taxon>Halocynthiibacter</taxon>
    </lineage>
</organism>
<keyword evidence="1" id="KW-1133">Transmembrane helix</keyword>
<feature type="transmembrane region" description="Helical" evidence="1">
    <location>
        <begin position="151"/>
        <end position="172"/>
    </location>
</feature>
<evidence type="ECO:0000313" key="3">
    <source>
        <dbReference type="Proteomes" id="UP000640583"/>
    </source>
</evidence>
<dbReference type="RefSeq" id="WP_228847651.1">
    <property type="nucleotide sequence ID" value="NZ_JADCKQ010000002.1"/>
</dbReference>
<sequence length="191" mass="21141">MTMLEAAKICFRKGFTFSGRATRSEFWKFILFILLGSIALIILNSAIFGPTITVSYNVDSLGNPIGDPIAIRKQYSGGIFGTIFLLICALPWITAGWRRMHDMGKPGYLPYLPLLGWWLIMFLILLAHTGVSGFFSEYAQQGHVQVPVSGYLAGAMIVAFIIVLILNIHWLATPSEPTTNKYGPNPSEVIQ</sequence>
<dbReference type="AlphaFoldDB" id="A0A8J7LPF5"/>
<name>A0A8J7LPF5_9RHOB</name>